<dbReference type="InterPro" id="IPR017896">
    <property type="entry name" value="4Fe4S_Fe-S-bd"/>
</dbReference>
<evidence type="ECO:0000259" key="4">
    <source>
        <dbReference type="PROSITE" id="PS51379"/>
    </source>
</evidence>
<keyword evidence="3" id="KW-0411">Iron-sulfur</keyword>
<evidence type="ECO:0000256" key="3">
    <source>
        <dbReference type="ARBA" id="ARBA00023014"/>
    </source>
</evidence>
<evidence type="ECO:0000256" key="2">
    <source>
        <dbReference type="ARBA" id="ARBA00023004"/>
    </source>
</evidence>
<comment type="caution">
    <text evidence="5">The sequence shown here is derived from an EMBL/GenBank/DDBJ whole genome shotgun (WGS) entry which is preliminary data.</text>
</comment>
<dbReference type="InterPro" id="IPR017900">
    <property type="entry name" value="4Fe4S_Fe_S_CS"/>
</dbReference>
<name>A0ABS5UAV7_9BACT</name>
<dbReference type="PROSITE" id="PS51379">
    <property type="entry name" value="4FE4S_FER_2"/>
    <property type="match status" value="2"/>
</dbReference>
<evidence type="ECO:0000256" key="1">
    <source>
        <dbReference type="ARBA" id="ARBA00022723"/>
    </source>
</evidence>
<organism evidence="5 6">
    <name type="scientific">Pelotalea chapellei</name>
    <dbReference type="NCBI Taxonomy" id="44671"/>
    <lineage>
        <taxon>Bacteria</taxon>
        <taxon>Pseudomonadati</taxon>
        <taxon>Thermodesulfobacteriota</taxon>
        <taxon>Desulfuromonadia</taxon>
        <taxon>Geobacterales</taxon>
        <taxon>Geobacteraceae</taxon>
        <taxon>Pelotalea</taxon>
    </lineage>
</organism>
<dbReference type="Pfam" id="PF12838">
    <property type="entry name" value="Fer4_7"/>
    <property type="match status" value="1"/>
</dbReference>
<reference evidence="5 6" key="1">
    <citation type="submission" date="2021-05" db="EMBL/GenBank/DDBJ databases">
        <title>The draft genome of Geobacter chapellei DSM 13688.</title>
        <authorList>
            <person name="Xu Z."/>
            <person name="Masuda Y."/>
            <person name="Itoh H."/>
            <person name="Senoo K."/>
        </authorList>
    </citation>
    <scope>NUCLEOTIDE SEQUENCE [LARGE SCALE GENOMIC DNA]</scope>
    <source>
        <strain evidence="5 6">DSM 13688</strain>
    </source>
</reference>
<dbReference type="EMBL" id="JAHDYS010000013">
    <property type="protein sequence ID" value="MBT1072817.1"/>
    <property type="molecule type" value="Genomic_DNA"/>
</dbReference>
<evidence type="ECO:0000313" key="5">
    <source>
        <dbReference type="EMBL" id="MBT1072817.1"/>
    </source>
</evidence>
<keyword evidence="2" id="KW-0408">Iron</keyword>
<feature type="domain" description="4Fe-4S ferredoxin-type" evidence="4">
    <location>
        <begin position="1"/>
        <end position="26"/>
    </location>
</feature>
<dbReference type="RefSeq" id="WP_214300298.1">
    <property type="nucleotide sequence ID" value="NZ_JAHDYS010000013.1"/>
</dbReference>
<proteinExistence type="predicted"/>
<sequence>MKKGCCSGCGRCVAACAEKILTLEVSGYRKHAAMLDTSRCTSCGACTAACPLDAISCGRLQIQ</sequence>
<keyword evidence="6" id="KW-1185">Reference proteome</keyword>
<accession>A0ABS5UAV7</accession>
<protein>
    <submittedName>
        <fullName evidence="5">4Fe-4S dicluster domain-containing protein</fullName>
    </submittedName>
</protein>
<dbReference type="PROSITE" id="PS00198">
    <property type="entry name" value="4FE4S_FER_1"/>
    <property type="match status" value="1"/>
</dbReference>
<dbReference type="Gene3D" id="3.30.70.20">
    <property type="match status" value="1"/>
</dbReference>
<evidence type="ECO:0000313" key="6">
    <source>
        <dbReference type="Proteomes" id="UP000784128"/>
    </source>
</evidence>
<dbReference type="SUPFAM" id="SSF54862">
    <property type="entry name" value="4Fe-4S ferredoxins"/>
    <property type="match status" value="1"/>
</dbReference>
<dbReference type="Proteomes" id="UP000784128">
    <property type="component" value="Unassembled WGS sequence"/>
</dbReference>
<keyword evidence="1" id="KW-0479">Metal-binding</keyword>
<gene>
    <name evidence="5" type="ORF">KJB30_13560</name>
</gene>
<feature type="domain" description="4Fe-4S ferredoxin-type" evidence="4">
    <location>
        <begin position="31"/>
        <end position="60"/>
    </location>
</feature>